<organism evidence="9 10">
    <name type="scientific">Isoptericola hypogeus</name>
    <dbReference type="NCBI Taxonomy" id="300179"/>
    <lineage>
        <taxon>Bacteria</taxon>
        <taxon>Bacillati</taxon>
        <taxon>Actinomycetota</taxon>
        <taxon>Actinomycetes</taxon>
        <taxon>Micrococcales</taxon>
        <taxon>Promicromonosporaceae</taxon>
        <taxon>Isoptericola</taxon>
    </lineage>
</organism>
<evidence type="ECO:0000256" key="1">
    <source>
        <dbReference type="ARBA" id="ARBA00004701"/>
    </source>
</evidence>
<dbReference type="InterPro" id="IPR017476">
    <property type="entry name" value="UDP-Glc/GDP-Man"/>
</dbReference>
<comment type="similarity">
    <text evidence="2 7">Belongs to the UDP-glucose/GDP-mannose dehydrogenase family.</text>
</comment>
<keyword evidence="4 7" id="KW-0560">Oxidoreductase</keyword>
<name>A0ABN2JLE9_9MICO</name>
<dbReference type="SUPFAM" id="SSF51735">
    <property type="entry name" value="NAD(P)-binding Rossmann-fold domains"/>
    <property type="match status" value="1"/>
</dbReference>
<evidence type="ECO:0000313" key="9">
    <source>
        <dbReference type="EMBL" id="GAA1731280.1"/>
    </source>
</evidence>
<gene>
    <name evidence="9" type="ORF">GCM10009809_28480</name>
</gene>
<dbReference type="InterPro" id="IPR001732">
    <property type="entry name" value="UDP-Glc/GDP-Man_DH_N"/>
</dbReference>
<keyword evidence="10" id="KW-1185">Reference proteome</keyword>
<dbReference type="PANTHER" id="PTHR43750">
    <property type="entry name" value="UDP-GLUCOSE 6-DEHYDROGENASE TUAD"/>
    <property type="match status" value="1"/>
</dbReference>
<dbReference type="InterPro" id="IPR008927">
    <property type="entry name" value="6-PGluconate_DH-like_C_sf"/>
</dbReference>
<dbReference type="PIRSF" id="PIRSF500134">
    <property type="entry name" value="UDPglc_DH_bac"/>
    <property type="match status" value="1"/>
</dbReference>
<evidence type="ECO:0000256" key="7">
    <source>
        <dbReference type="PIRNR" id="PIRNR000124"/>
    </source>
</evidence>
<comment type="catalytic activity">
    <reaction evidence="6 7">
        <text>UDP-alpha-D-glucose + 2 NAD(+) + H2O = UDP-alpha-D-glucuronate + 2 NADH + 3 H(+)</text>
        <dbReference type="Rhea" id="RHEA:23596"/>
        <dbReference type="ChEBI" id="CHEBI:15377"/>
        <dbReference type="ChEBI" id="CHEBI:15378"/>
        <dbReference type="ChEBI" id="CHEBI:57540"/>
        <dbReference type="ChEBI" id="CHEBI:57945"/>
        <dbReference type="ChEBI" id="CHEBI:58052"/>
        <dbReference type="ChEBI" id="CHEBI:58885"/>
        <dbReference type="EC" id="1.1.1.22"/>
    </reaction>
</comment>
<dbReference type="PIRSF" id="PIRSF000124">
    <property type="entry name" value="UDPglc_GDPman_dh"/>
    <property type="match status" value="1"/>
</dbReference>
<dbReference type="InterPro" id="IPR028357">
    <property type="entry name" value="UDPglc_DH_bac"/>
</dbReference>
<accession>A0ABN2JLE9</accession>
<evidence type="ECO:0000313" key="10">
    <source>
        <dbReference type="Proteomes" id="UP001501138"/>
    </source>
</evidence>
<dbReference type="SUPFAM" id="SSF48179">
    <property type="entry name" value="6-phosphogluconate dehydrogenase C-terminal domain-like"/>
    <property type="match status" value="1"/>
</dbReference>
<evidence type="ECO:0000256" key="2">
    <source>
        <dbReference type="ARBA" id="ARBA00006601"/>
    </source>
</evidence>
<dbReference type="Pfam" id="PF03720">
    <property type="entry name" value="UDPG_MGDP_dh_C"/>
    <property type="match status" value="1"/>
</dbReference>
<evidence type="ECO:0000259" key="8">
    <source>
        <dbReference type="SMART" id="SM00984"/>
    </source>
</evidence>
<proteinExistence type="inferred from homology"/>
<dbReference type="EMBL" id="BAAAPM010000005">
    <property type="protein sequence ID" value="GAA1731280.1"/>
    <property type="molecule type" value="Genomic_DNA"/>
</dbReference>
<dbReference type="SUPFAM" id="SSF52413">
    <property type="entry name" value="UDP-glucose/GDP-mannose dehydrogenase C-terminal domain"/>
    <property type="match status" value="1"/>
</dbReference>
<dbReference type="SMART" id="SM00984">
    <property type="entry name" value="UDPG_MGDP_dh_C"/>
    <property type="match status" value="1"/>
</dbReference>
<dbReference type="EC" id="1.1.1.22" evidence="3 7"/>
<dbReference type="NCBIfam" id="TIGR03026">
    <property type="entry name" value="NDP-sugDHase"/>
    <property type="match status" value="1"/>
</dbReference>
<dbReference type="InterPro" id="IPR036291">
    <property type="entry name" value="NAD(P)-bd_dom_sf"/>
</dbReference>
<dbReference type="Gene3D" id="3.40.50.720">
    <property type="entry name" value="NAD(P)-binding Rossmann-like Domain"/>
    <property type="match status" value="2"/>
</dbReference>
<evidence type="ECO:0000256" key="4">
    <source>
        <dbReference type="ARBA" id="ARBA00023002"/>
    </source>
</evidence>
<dbReference type="Proteomes" id="UP001501138">
    <property type="component" value="Unassembled WGS sequence"/>
</dbReference>
<dbReference type="Pfam" id="PF03721">
    <property type="entry name" value="UDPG_MGDP_dh_N"/>
    <property type="match status" value="1"/>
</dbReference>
<keyword evidence="5 7" id="KW-0520">NAD</keyword>
<comment type="pathway">
    <text evidence="1">Nucleotide-sugar biosynthesis; UDP-alpha-D-glucuronate biosynthesis; UDP-alpha-D-glucuronate from UDP-alpha-D-glucose: step 1/1.</text>
</comment>
<feature type="domain" description="UDP-glucose/GDP-mannose dehydrogenase C-terminal" evidence="8">
    <location>
        <begin position="316"/>
        <end position="417"/>
    </location>
</feature>
<dbReference type="InterPro" id="IPR014027">
    <property type="entry name" value="UDP-Glc/GDP-Man_DH_C"/>
</dbReference>
<evidence type="ECO:0000256" key="5">
    <source>
        <dbReference type="ARBA" id="ARBA00023027"/>
    </source>
</evidence>
<dbReference type="Gene3D" id="1.20.5.100">
    <property type="entry name" value="Cytochrome c1, transmembrane anchor, C-terminal"/>
    <property type="match status" value="1"/>
</dbReference>
<evidence type="ECO:0000256" key="6">
    <source>
        <dbReference type="ARBA" id="ARBA00047473"/>
    </source>
</evidence>
<protein>
    <recommendedName>
        <fullName evidence="3 7">UDP-glucose 6-dehydrogenase</fullName>
        <ecNumber evidence="3 7">1.1.1.22</ecNumber>
    </recommendedName>
</protein>
<evidence type="ECO:0000256" key="3">
    <source>
        <dbReference type="ARBA" id="ARBA00012954"/>
    </source>
</evidence>
<dbReference type="InterPro" id="IPR014026">
    <property type="entry name" value="UDP-Glc/GDP-Man_DH_dimer"/>
</dbReference>
<dbReference type="PANTHER" id="PTHR43750:SF3">
    <property type="entry name" value="UDP-GLUCOSE 6-DEHYDROGENASE TUAD"/>
    <property type="match status" value="1"/>
</dbReference>
<sequence>MIGLGYLGAVHAASLASLGHDVVGIDVDEARVDALGAGKAPFFEPGLDELLTQVGGTGRLTVSTDLSQVAGARVHFVCVGTPQRTDGNAADLRFVDAALDALAEHLAPGEIVVGKSTVPVGTAARLAGVLGTTVPGAVLAWNPEFLREGFAVKDTLHPDRLVYGVPEGPAGEQAVAALDEVYATPLREGVPRIVTDYPTAELVKVAANSFLATKISFINAMAELCEVAGGDVTRLADAIGHDARIGRRFLNAGLGFGGGCLPKDIRAFMARADELGAGDAVAFLGEVDAINTRRRARMVELATEVLGGWVDGAEVAVLGAAFKPDSDDVRDSPALDVAARLAELGALVTVHDPQAIDNARQKEPGLRYDRDLEGALAGADAVLVLTEWQQYRDLDPERVGRLVAQRTVLDGRNALSRSAWTAAGWQYRALGRR</sequence>
<comment type="caution">
    <text evidence="9">The sequence shown here is derived from an EMBL/GenBank/DDBJ whole genome shotgun (WGS) entry which is preliminary data.</text>
</comment>
<dbReference type="Pfam" id="PF00984">
    <property type="entry name" value="UDPG_MGDP_dh"/>
    <property type="match status" value="1"/>
</dbReference>
<dbReference type="InterPro" id="IPR036220">
    <property type="entry name" value="UDP-Glc/GDP-Man_DH_C_sf"/>
</dbReference>
<reference evidence="9 10" key="1">
    <citation type="journal article" date="2019" name="Int. J. Syst. Evol. Microbiol.">
        <title>The Global Catalogue of Microorganisms (GCM) 10K type strain sequencing project: providing services to taxonomists for standard genome sequencing and annotation.</title>
        <authorList>
            <consortium name="The Broad Institute Genomics Platform"/>
            <consortium name="The Broad Institute Genome Sequencing Center for Infectious Disease"/>
            <person name="Wu L."/>
            <person name="Ma J."/>
        </authorList>
    </citation>
    <scope>NUCLEOTIDE SEQUENCE [LARGE SCALE GENOMIC DNA]</scope>
    <source>
        <strain evidence="9 10">JCM 15589</strain>
    </source>
</reference>